<name>A0A5C6LWH3_9BACT</name>
<comment type="similarity">
    <text evidence="1">Belongs to the metallo-dependent hydrolases superfamily. TatD-type hydrolase family.</text>
</comment>
<evidence type="ECO:0000256" key="2">
    <source>
        <dbReference type="ARBA" id="ARBA00022801"/>
    </source>
</evidence>
<proteinExistence type="inferred from homology"/>
<dbReference type="PROSITE" id="PS01137">
    <property type="entry name" value="TATD_1"/>
    <property type="match status" value="1"/>
</dbReference>
<dbReference type="GO" id="GO:0016788">
    <property type="term" value="F:hydrolase activity, acting on ester bonds"/>
    <property type="evidence" value="ECO:0007669"/>
    <property type="project" value="InterPro"/>
</dbReference>
<dbReference type="EMBL" id="VOHS01000006">
    <property type="protein sequence ID" value="TWW01094.1"/>
    <property type="molecule type" value="Genomic_DNA"/>
</dbReference>
<sequence length="190" mass="21801">MIALVDTHCHLDLFENIQGRVIEEDLLGIKTITVTNAPRFYRPNQDLFRECGNIRVALGFHPQLVQQYKDDLGIFESLISQTKYIGEIGLDGSKEYQSTYTIQLGIYKGILAALARTEGKVVTMHSRNAAAEVIELLNKQQARTRNKFILHWFTGTLTELRQAIKIGCYFSINHKMIIVKRQKFNQRNTT</sequence>
<dbReference type="PANTHER" id="PTHR46124:SF2">
    <property type="entry name" value="D-AMINOACYL-TRNA DEACYLASE"/>
    <property type="match status" value="1"/>
</dbReference>
<dbReference type="Gene3D" id="3.20.20.140">
    <property type="entry name" value="Metal-dependent hydrolases"/>
    <property type="match status" value="1"/>
</dbReference>
<dbReference type="InterPro" id="IPR018228">
    <property type="entry name" value="DNase_TatD-rel_CS"/>
</dbReference>
<dbReference type="InterPro" id="IPR001130">
    <property type="entry name" value="TatD-like"/>
</dbReference>
<keyword evidence="4" id="KW-1185">Reference proteome</keyword>
<evidence type="ECO:0000313" key="3">
    <source>
        <dbReference type="EMBL" id="TWW01094.1"/>
    </source>
</evidence>
<accession>A0A5C6LWH3</accession>
<evidence type="ECO:0000313" key="4">
    <source>
        <dbReference type="Proteomes" id="UP000318815"/>
    </source>
</evidence>
<dbReference type="PANTHER" id="PTHR46124">
    <property type="entry name" value="D-AMINOACYL-TRNA DEACYLASE"/>
    <property type="match status" value="1"/>
</dbReference>
<dbReference type="Pfam" id="PF01026">
    <property type="entry name" value="TatD_DNase"/>
    <property type="match status" value="1"/>
</dbReference>
<dbReference type="InterPro" id="IPR032466">
    <property type="entry name" value="Metal_Hydrolase"/>
</dbReference>
<gene>
    <name evidence="3" type="ORF">FEF09_09015</name>
</gene>
<dbReference type="AlphaFoldDB" id="A0A5C6LWH3"/>
<reference evidence="3 4" key="1">
    <citation type="submission" date="2019-08" db="EMBL/GenBank/DDBJ databases">
        <title>Whole genome sequencing of chitin degrading bacteria Chitinophaga pinensis YS16.</title>
        <authorList>
            <person name="Singh R.P."/>
            <person name="Manchanda G."/>
            <person name="Maurya I.K."/>
            <person name="Joshi N.K."/>
            <person name="Srivastava A.K."/>
        </authorList>
    </citation>
    <scope>NUCLEOTIDE SEQUENCE [LARGE SCALE GENOMIC DNA]</scope>
    <source>
        <strain evidence="3 4">YS-16</strain>
    </source>
</reference>
<comment type="caution">
    <text evidence="3">The sequence shown here is derived from an EMBL/GenBank/DDBJ whole genome shotgun (WGS) entry which is preliminary data.</text>
</comment>
<evidence type="ECO:0000256" key="1">
    <source>
        <dbReference type="ARBA" id="ARBA00009275"/>
    </source>
</evidence>
<protein>
    <submittedName>
        <fullName evidence="3">Uncharacterized protein</fullName>
    </submittedName>
</protein>
<dbReference type="SUPFAM" id="SSF51556">
    <property type="entry name" value="Metallo-dependent hydrolases"/>
    <property type="match status" value="1"/>
</dbReference>
<dbReference type="Proteomes" id="UP000318815">
    <property type="component" value="Unassembled WGS sequence"/>
</dbReference>
<keyword evidence="2" id="KW-0378">Hydrolase</keyword>
<dbReference type="OrthoDB" id="9810005at2"/>
<organism evidence="3 4">
    <name type="scientific">Chitinophaga pinensis</name>
    <dbReference type="NCBI Taxonomy" id="79329"/>
    <lineage>
        <taxon>Bacteria</taxon>
        <taxon>Pseudomonadati</taxon>
        <taxon>Bacteroidota</taxon>
        <taxon>Chitinophagia</taxon>
        <taxon>Chitinophagales</taxon>
        <taxon>Chitinophagaceae</taxon>
        <taxon>Chitinophaga</taxon>
    </lineage>
</organism>